<accession>A0AAU7DNA2</accession>
<dbReference type="EMBL" id="CP121196">
    <property type="protein sequence ID" value="XBH18768.1"/>
    <property type="molecule type" value="Genomic_DNA"/>
</dbReference>
<proteinExistence type="predicted"/>
<name>A0AAU7DNA2_9BACT</name>
<dbReference type="RefSeq" id="WP_348263986.1">
    <property type="nucleotide sequence ID" value="NZ_CP121196.1"/>
</dbReference>
<dbReference type="AlphaFoldDB" id="A0AAU7DNA2"/>
<gene>
    <name evidence="1" type="ORF">P8935_05505</name>
</gene>
<protein>
    <submittedName>
        <fullName evidence="1">Uncharacterized protein</fullName>
    </submittedName>
</protein>
<organism evidence="1">
    <name type="scientific">Telmatobacter sp. DSM 110680</name>
    <dbReference type="NCBI Taxonomy" id="3036704"/>
    <lineage>
        <taxon>Bacteria</taxon>
        <taxon>Pseudomonadati</taxon>
        <taxon>Acidobacteriota</taxon>
        <taxon>Terriglobia</taxon>
        <taxon>Terriglobales</taxon>
        <taxon>Acidobacteriaceae</taxon>
        <taxon>Telmatobacter</taxon>
    </lineage>
</organism>
<reference evidence="1" key="1">
    <citation type="submission" date="2023-03" db="EMBL/GenBank/DDBJ databases">
        <title>Edaphobacter sp.</title>
        <authorList>
            <person name="Huber K.J."/>
            <person name="Papendorf J."/>
            <person name="Pilke C."/>
            <person name="Bunk B."/>
            <person name="Sproeer C."/>
            <person name="Pester M."/>
        </authorList>
    </citation>
    <scope>NUCLEOTIDE SEQUENCE</scope>
    <source>
        <strain evidence="1">DSM 110680</strain>
    </source>
</reference>
<sequence>MERHYNWAWVEGAVSAAIADWNNCAGAQEDRGPWFNLREQEGREAVYDSALLAVERDAKRARLGPRERQEAHRRVVAIFPRFASIALGLEDEAVHLLTDGFLPVGTQFAQWARRFDSDLSIGDTIQACRNAWTVCGIQPLLGDVMQMTPAIIGYSLLYPYSDNYLDSEKIPKQRKLEFSGRFRDRLCGLDVDARDRNESAVWAMVRLIEDQFPRTRFPRVFESLLAIHQAQEDSMAQLNRGRAVSEAELLRLSCAKGGTSVLADACLSHGFLNDEEARFAFEWGVLLQLGDDLQDVQDDLKHGAATLFSRAAAKRIPLDSLVRQLLAFSENVADQIERLPHGEPALKRLLRTSWRSLILMAVARSHRYFTSEFLAECERGSSFRFGFLRARHKRLAGRRGLYKLLFESFLQFEDVDLTHLPSPENWMQSICDPHFTPDFSRAASFRA</sequence>
<evidence type="ECO:0000313" key="1">
    <source>
        <dbReference type="EMBL" id="XBH18768.1"/>
    </source>
</evidence>